<dbReference type="Proteomes" id="UP000515126">
    <property type="component" value="Chromosome 14"/>
</dbReference>
<reference evidence="3 4" key="1">
    <citation type="submission" date="2025-04" db="UniProtKB">
        <authorList>
            <consortium name="RefSeq"/>
        </authorList>
    </citation>
    <scope>IDENTIFICATION</scope>
</reference>
<proteinExistence type="predicted"/>
<keyword evidence="1" id="KW-0175">Coiled coil</keyword>
<accession>A0A6P7PZA1</accession>
<evidence type="ECO:0000313" key="3">
    <source>
        <dbReference type="RefSeq" id="XP_029325061.1"/>
    </source>
</evidence>
<feature type="coiled-coil region" evidence="1">
    <location>
        <begin position="71"/>
        <end position="119"/>
    </location>
</feature>
<name>A0A6P7PZA1_MUSCR</name>
<evidence type="ECO:0000256" key="1">
    <source>
        <dbReference type="SAM" id="Coils"/>
    </source>
</evidence>
<protein>
    <submittedName>
        <fullName evidence="3 4">Coiled-coil domain-containing protein 122 isoform X1</fullName>
    </submittedName>
</protein>
<dbReference type="CTD" id="160857"/>
<evidence type="ECO:0000313" key="2">
    <source>
        <dbReference type="Proteomes" id="UP000515126"/>
    </source>
</evidence>
<dbReference type="RefSeq" id="XP_029325062.1">
    <property type="nucleotide sequence ID" value="XM_029469202.1"/>
</dbReference>
<dbReference type="RefSeq" id="XP_029325061.1">
    <property type="nucleotide sequence ID" value="XM_029469201.1"/>
</dbReference>
<feature type="coiled-coil region" evidence="1">
    <location>
        <begin position="222"/>
        <end position="291"/>
    </location>
</feature>
<sequence>MSGDTERKNEVIPTKAAVKDTSALTDAVEQVAKQQQSQTSEIEKHKKILFQLQLPNRHLGWFHFLIIEIELHDLEKQIVTIAEEAKETDRQMHRQDAAMESSKLQCGRLEAQIESLYSESLKLKFDTETAQEKFEEQMIKYNAYYVKIKAYKDNLGEIKSQCPFMTELYEKRDLIKNLKTMKEDLMENLQDSQGNCTIQLQEDISEIKNKIMTVKESIIEKTSFLEEEKKTHENLRKEIEVQHKRYDAILKRLHCQMNKIQLNRRKWQWNIQQLEKTAAELKKRIREKEASEIQSRPAALWERIL</sequence>
<gene>
    <name evidence="3 4" type="primary">Ccdc122</name>
</gene>
<organism evidence="2 4">
    <name type="scientific">Mus caroli</name>
    <name type="common">Ryukyu mouse</name>
    <name type="synonym">Ricefield mouse</name>
    <dbReference type="NCBI Taxonomy" id="10089"/>
    <lineage>
        <taxon>Eukaryota</taxon>
        <taxon>Metazoa</taxon>
        <taxon>Chordata</taxon>
        <taxon>Craniata</taxon>
        <taxon>Vertebrata</taxon>
        <taxon>Euteleostomi</taxon>
        <taxon>Mammalia</taxon>
        <taxon>Eutheria</taxon>
        <taxon>Euarchontoglires</taxon>
        <taxon>Glires</taxon>
        <taxon>Rodentia</taxon>
        <taxon>Myomorpha</taxon>
        <taxon>Muroidea</taxon>
        <taxon>Muridae</taxon>
        <taxon>Murinae</taxon>
        <taxon>Mus</taxon>
        <taxon>Mus</taxon>
    </lineage>
</organism>
<keyword evidence="2" id="KW-1185">Reference proteome</keyword>
<dbReference type="AlphaFoldDB" id="A0A6P7PZA1"/>
<dbReference type="GeneID" id="110309666"/>
<evidence type="ECO:0000313" key="4">
    <source>
        <dbReference type="RefSeq" id="XP_029325062.1"/>
    </source>
</evidence>